<keyword evidence="3" id="KW-1185">Reference proteome</keyword>
<comment type="caution">
    <text evidence="2">The sequence shown here is derived from an EMBL/GenBank/DDBJ whole genome shotgun (WGS) entry which is preliminary data.</text>
</comment>
<dbReference type="GO" id="GO:0016740">
    <property type="term" value="F:transferase activity"/>
    <property type="evidence" value="ECO:0007669"/>
    <property type="project" value="InterPro"/>
</dbReference>
<organism evidence="2 3">
    <name type="scientific">Acrocarpospora macrocephala</name>
    <dbReference type="NCBI Taxonomy" id="150177"/>
    <lineage>
        <taxon>Bacteria</taxon>
        <taxon>Bacillati</taxon>
        <taxon>Actinomycetota</taxon>
        <taxon>Actinomycetes</taxon>
        <taxon>Streptosporangiales</taxon>
        <taxon>Streptosporangiaceae</taxon>
        <taxon>Acrocarpospora</taxon>
    </lineage>
</organism>
<dbReference type="InterPro" id="IPR005777">
    <property type="entry name" value="MadA"/>
</dbReference>
<dbReference type="EMBL" id="BLAE01000048">
    <property type="protein sequence ID" value="GES13629.1"/>
    <property type="molecule type" value="Genomic_DNA"/>
</dbReference>
<dbReference type="AlphaFoldDB" id="A0A5M3X0H9"/>
<evidence type="ECO:0000256" key="1">
    <source>
        <dbReference type="SAM" id="Coils"/>
    </source>
</evidence>
<evidence type="ECO:0000313" key="3">
    <source>
        <dbReference type="Proteomes" id="UP000331127"/>
    </source>
</evidence>
<gene>
    <name evidence="2" type="ORF">Amac_072260</name>
</gene>
<dbReference type="OrthoDB" id="5481335at2"/>
<feature type="coiled-coil region" evidence="1">
    <location>
        <begin position="29"/>
        <end position="56"/>
    </location>
</feature>
<name>A0A5M3X0H9_9ACTN</name>
<proteinExistence type="predicted"/>
<protein>
    <submittedName>
        <fullName evidence="2">Uncharacterized protein</fullName>
    </submittedName>
</protein>
<sequence length="123" mass="13611">MEPIPPVMIYGADVSHVVTEEGVAYLYKASGLAERREALAERREALAERREALAAIAGATPVGRGLDERRVEALRRDGLVALPEDLKVDVRKAKRSLLAARSIEDLVDWSGGLYDPPARFRTW</sequence>
<dbReference type="Pfam" id="PF16957">
    <property type="entry name" value="Mal_decarbox_Al"/>
    <property type="match status" value="1"/>
</dbReference>
<dbReference type="Proteomes" id="UP000331127">
    <property type="component" value="Unassembled WGS sequence"/>
</dbReference>
<accession>A0A5M3X0H9</accession>
<dbReference type="RefSeq" id="WP_155358869.1">
    <property type="nucleotide sequence ID" value="NZ_BAAAHL010000081.1"/>
</dbReference>
<evidence type="ECO:0000313" key="2">
    <source>
        <dbReference type="EMBL" id="GES13629.1"/>
    </source>
</evidence>
<reference evidence="2 3" key="1">
    <citation type="submission" date="2019-10" db="EMBL/GenBank/DDBJ databases">
        <title>Whole genome shotgun sequence of Acrocarpospora macrocephala NBRC 16266.</title>
        <authorList>
            <person name="Ichikawa N."/>
            <person name="Kimura A."/>
            <person name="Kitahashi Y."/>
            <person name="Komaki H."/>
            <person name="Oguchi A."/>
        </authorList>
    </citation>
    <scope>NUCLEOTIDE SEQUENCE [LARGE SCALE GENOMIC DNA]</scope>
    <source>
        <strain evidence="2 3">NBRC 16266</strain>
    </source>
</reference>
<keyword evidence="1" id="KW-0175">Coiled coil</keyword>